<dbReference type="PANTHER" id="PTHR35149:SF2">
    <property type="entry name" value="DUF262 DOMAIN-CONTAINING PROTEIN"/>
    <property type="match status" value="1"/>
</dbReference>
<feature type="domain" description="GmrSD restriction endonucleases N-terminal" evidence="1">
    <location>
        <begin position="12"/>
        <end position="242"/>
    </location>
</feature>
<dbReference type="Proteomes" id="UP000450161">
    <property type="component" value="Unassembled WGS sequence"/>
</dbReference>
<protein>
    <submittedName>
        <fullName evidence="2">DUF262 domain-containing protein</fullName>
    </submittedName>
</protein>
<dbReference type="Pfam" id="PF03235">
    <property type="entry name" value="GmrSD_N"/>
    <property type="match status" value="1"/>
</dbReference>
<evidence type="ECO:0000313" key="2">
    <source>
        <dbReference type="EMBL" id="MST78807.1"/>
    </source>
</evidence>
<organism evidence="2 3">
    <name type="scientific">Segatella copri</name>
    <dbReference type="NCBI Taxonomy" id="165179"/>
    <lineage>
        <taxon>Bacteria</taxon>
        <taxon>Pseudomonadati</taxon>
        <taxon>Bacteroidota</taxon>
        <taxon>Bacteroidia</taxon>
        <taxon>Bacteroidales</taxon>
        <taxon>Prevotellaceae</taxon>
        <taxon>Segatella</taxon>
    </lineage>
</organism>
<sequence length="734" mass="85190">MAQLISGKAYSLSEIFCGENDKVIIPDLQRDYCWGNPISDNAEDSLASSFIDSILRLEKSQEITMGLIYGYYDKVLTPYHLQLCDGQQRLTTLFLIIGVINRMLPGNKYRDLLISNFELLEDDNEPHLLYGIRESSLYFLSDLTLHYFLKDSLSVNELGDQSWFLNSYHHDPTIASIIRALTTIECKLKDCKNLELLGDFLILKLKFLFYDMDNRQNGEETFVVINTTGEPLTANQNLKPQIMMANPSYSRCTNDSQNGVFNAAQDWEIMETWFWKHRKKNEYDTSTEGMLAFLHCVRILESGDESSWYKNYEISNDKFPLSISMDTIWKWFCAYKRMYETDYVRLFTPKVNYPETQSHYTQKELYSILPTMVYCAKYPEASVNNIQRVYHILCNMARYRSVYRSPKNEAINVPGYRMCELIKSLPGEDILGLLELPKFDVEEEISKLTFIKTTAVDEEQRRLIEVLFAEAEDFSIYDGQIQTLVTWSNGCYNRLSELFNAIKELWIIGASRNKLRQALLAYGIDGYPMDTGTANLTLCSKTEWRTLFEQNGESILSFIQTFIEERSLDSIIKNNIDRNSLYNPLIQNIDYLDFAQDHKIRVYAQNVIEVMEKTRANGNYKLFHNGEVFEKTLVKMDSWGGFRIWSDGNISVFYAKSSMYNITLDMNIENDGYRIIAWLDRAPNKTSVRPSALKDLGFDNVEGVWSLPIIASPKQAKEKFSYITYELDKKMLDS</sequence>
<dbReference type="PANTHER" id="PTHR35149">
    <property type="entry name" value="SLL5132 PROTEIN"/>
    <property type="match status" value="1"/>
</dbReference>
<comment type="caution">
    <text evidence="2">The sequence shown here is derived from an EMBL/GenBank/DDBJ whole genome shotgun (WGS) entry which is preliminary data.</text>
</comment>
<name>A0A6I2U2F2_9BACT</name>
<gene>
    <name evidence="2" type="ORF">FYJ72_14390</name>
</gene>
<dbReference type="InterPro" id="IPR004919">
    <property type="entry name" value="GmrSD_N"/>
</dbReference>
<dbReference type="RefSeq" id="WP_154483353.1">
    <property type="nucleotide sequence ID" value="NZ_VUNF01000051.1"/>
</dbReference>
<reference evidence="2 3" key="1">
    <citation type="submission" date="2019-08" db="EMBL/GenBank/DDBJ databases">
        <title>In-depth cultivation of the pig gut microbiome towards novel bacterial diversity and tailored functional studies.</title>
        <authorList>
            <person name="Wylensek D."/>
            <person name="Hitch T.C.A."/>
            <person name="Clavel T."/>
        </authorList>
    </citation>
    <scope>NUCLEOTIDE SEQUENCE [LARGE SCALE GENOMIC DNA]</scope>
    <source>
        <strain evidence="2 3">LKV-178-WT-2C</strain>
    </source>
</reference>
<evidence type="ECO:0000259" key="1">
    <source>
        <dbReference type="Pfam" id="PF03235"/>
    </source>
</evidence>
<dbReference type="AlphaFoldDB" id="A0A6I2U2F2"/>
<evidence type="ECO:0000313" key="3">
    <source>
        <dbReference type="Proteomes" id="UP000450161"/>
    </source>
</evidence>
<dbReference type="EMBL" id="VUNF01000051">
    <property type="protein sequence ID" value="MST78807.1"/>
    <property type="molecule type" value="Genomic_DNA"/>
</dbReference>
<proteinExistence type="predicted"/>
<accession>A0A6I2U2F2</accession>